<name>A0A420EC59_9SPHN</name>
<protein>
    <submittedName>
        <fullName evidence="2">MarR family transcriptional regulator</fullName>
    </submittedName>
</protein>
<keyword evidence="3" id="KW-1185">Reference proteome</keyword>
<dbReference type="GO" id="GO:0006950">
    <property type="term" value="P:response to stress"/>
    <property type="evidence" value="ECO:0007669"/>
    <property type="project" value="TreeGrafter"/>
</dbReference>
<organism evidence="2 3">
    <name type="scientific">Altericroceibacterium spongiae</name>
    <dbReference type="NCBI Taxonomy" id="2320269"/>
    <lineage>
        <taxon>Bacteria</taxon>
        <taxon>Pseudomonadati</taxon>
        <taxon>Pseudomonadota</taxon>
        <taxon>Alphaproteobacteria</taxon>
        <taxon>Sphingomonadales</taxon>
        <taxon>Erythrobacteraceae</taxon>
        <taxon>Altericroceibacterium</taxon>
    </lineage>
</organism>
<gene>
    <name evidence="2" type="ORF">D6851_15555</name>
</gene>
<dbReference type="SMART" id="SM00347">
    <property type="entry name" value="HTH_MARR"/>
    <property type="match status" value="1"/>
</dbReference>
<dbReference type="Gene3D" id="1.10.10.10">
    <property type="entry name" value="Winged helix-like DNA-binding domain superfamily/Winged helix DNA-binding domain"/>
    <property type="match status" value="1"/>
</dbReference>
<proteinExistence type="predicted"/>
<accession>A0A420EC59</accession>
<dbReference type="SUPFAM" id="SSF46785">
    <property type="entry name" value="Winged helix' DNA-binding domain"/>
    <property type="match status" value="1"/>
</dbReference>
<sequence length="140" mass="15439">MHDPLPDYPGYALRRAANMAMTELANRLAGIGLRQVDASTMILIEANPGVTGSALARRLDIRRANMVPLLKGLEDAGLIERAPIDGKSLGLNLTSLGRKKLAEARQRIETFEAELLRRVPAEHRAHLVPALNALWQEEEE</sequence>
<dbReference type="EMBL" id="RAPF01000011">
    <property type="protein sequence ID" value="RKF18222.1"/>
    <property type="molecule type" value="Genomic_DNA"/>
</dbReference>
<evidence type="ECO:0000259" key="1">
    <source>
        <dbReference type="PROSITE" id="PS50995"/>
    </source>
</evidence>
<dbReference type="Pfam" id="PF12802">
    <property type="entry name" value="MarR_2"/>
    <property type="match status" value="1"/>
</dbReference>
<feature type="domain" description="HTH marR-type" evidence="1">
    <location>
        <begin position="6"/>
        <end position="136"/>
    </location>
</feature>
<dbReference type="InterPro" id="IPR000835">
    <property type="entry name" value="HTH_MarR-typ"/>
</dbReference>
<dbReference type="Proteomes" id="UP000284395">
    <property type="component" value="Unassembled WGS sequence"/>
</dbReference>
<evidence type="ECO:0000313" key="2">
    <source>
        <dbReference type="EMBL" id="RKF18222.1"/>
    </source>
</evidence>
<dbReference type="InterPro" id="IPR036390">
    <property type="entry name" value="WH_DNA-bd_sf"/>
</dbReference>
<dbReference type="InterPro" id="IPR036388">
    <property type="entry name" value="WH-like_DNA-bd_sf"/>
</dbReference>
<comment type="caution">
    <text evidence="2">The sequence shown here is derived from an EMBL/GenBank/DDBJ whole genome shotgun (WGS) entry which is preliminary data.</text>
</comment>
<dbReference type="InterPro" id="IPR039422">
    <property type="entry name" value="MarR/SlyA-like"/>
</dbReference>
<dbReference type="PANTHER" id="PTHR33164">
    <property type="entry name" value="TRANSCRIPTIONAL REGULATOR, MARR FAMILY"/>
    <property type="match status" value="1"/>
</dbReference>
<dbReference type="PROSITE" id="PS50995">
    <property type="entry name" value="HTH_MARR_2"/>
    <property type="match status" value="1"/>
</dbReference>
<evidence type="ECO:0000313" key="3">
    <source>
        <dbReference type="Proteomes" id="UP000284395"/>
    </source>
</evidence>
<dbReference type="RefSeq" id="WP_120325812.1">
    <property type="nucleotide sequence ID" value="NZ_RAPF01000011.1"/>
</dbReference>
<dbReference type="PANTHER" id="PTHR33164:SF89">
    <property type="entry name" value="MARR FAMILY REGULATORY PROTEIN"/>
    <property type="match status" value="1"/>
</dbReference>
<reference evidence="2 3" key="1">
    <citation type="submission" date="2018-09" db="EMBL/GenBank/DDBJ databases">
        <title>Altererythrobacter spongiae sp. nov., isolated from a marine sponge.</title>
        <authorList>
            <person name="Zhuang L."/>
            <person name="Luo L."/>
        </authorList>
    </citation>
    <scope>NUCLEOTIDE SEQUENCE [LARGE SCALE GENOMIC DNA]</scope>
    <source>
        <strain evidence="2 3">HN-Y73</strain>
    </source>
</reference>
<dbReference type="GO" id="GO:0003700">
    <property type="term" value="F:DNA-binding transcription factor activity"/>
    <property type="evidence" value="ECO:0007669"/>
    <property type="project" value="InterPro"/>
</dbReference>
<dbReference type="OrthoDB" id="8256382at2"/>
<dbReference type="AlphaFoldDB" id="A0A420EC59"/>